<feature type="binding site" evidence="6">
    <location>
        <position position="87"/>
    </location>
    <ligand>
        <name>S-adenosyl-L-methionine</name>
        <dbReference type="ChEBI" id="CHEBI:59789"/>
    </ligand>
</feature>
<reference evidence="7 8" key="1">
    <citation type="submission" date="2018-06" db="EMBL/GenBank/DDBJ databases">
        <title>Phytoactinopolyspora halophila sp. nov., a novel halophilic actinomycete isolated from a saline soil in China.</title>
        <authorList>
            <person name="Tang S.-K."/>
        </authorList>
    </citation>
    <scope>NUCLEOTIDE SEQUENCE [LARGE SCALE GENOMIC DNA]</scope>
    <source>
        <strain evidence="7 8">YIM 96934</strain>
    </source>
</reference>
<dbReference type="HAMAP" id="MF_00074">
    <property type="entry name" value="16SrRNA_methyltr_G"/>
    <property type="match status" value="1"/>
</dbReference>
<dbReference type="InterPro" id="IPR029063">
    <property type="entry name" value="SAM-dependent_MTases_sf"/>
</dbReference>
<keyword evidence="3 6" id="KW-0489">Methyltransferase</keyword>
<dbReference type="InterPro" id="IPR003682">
    <property type="entry name" value="rRNA_ssu_MeTfrase_G"/>
</dbReference>
<sequence>MTGDYQDEVSRETVGEPPPAARVVFGARLELARQYTEWLADAGIERGLIGPREVPRLWERHVLNCGVVADLVDTNESVADVGSGAGLPGIPMAIARSDVSVTLIEPMQRRIRFLEETVDLLGLDHVTVVRARAQDHVPPEPFDVVTARAVTKLADLAAWSSSLLRPGGRLMALKGASVHDELRQAVKTLRRLGASSWTVETVGDGVVDQATVVAVVTMGQGG</sequence>
<accession>A0A329QTT8</accession>
<evidence type="ECO:0000256" key="1">
    <source>
        <dbReference type="ARBA" id="ARBA00022490"/>
    </source>
</evidence>
<evidence type="ECO:0000256" key="3">
    <source>
        <dbReference type="ARBA" id="ARBA00022603"/>
    </source>
</evidence>
<dbReference type="SUPFAM" id="SSF53335">
    <property type="entry name" value="S-adenosyl-L-methionine-dependent methyltransferases"/>
    <property type="match status" value="1"/>
</dbReference>
<dbReference type="OrthoDB" id="9808773at2"/>
<evidence type="ECO:0000256" key="6">
    <source>
        <dbReference type="HAMAP-Rule" id="MF_00074"/>
    </source>
</evidence>
<feature type="binding site" evidence="6">
    <location>
        <position position="148"/>
    </location>
    <ligand>
        <name>S-adenosyl-L-methionine</name>
        <dbReference type="ChEBI" id="CHEBI:59789"/>
    </ligand>
</feature>
<evidence type="ECO:0000256" key="5">
    <source>
        <dbReference type="ARBA" id="ARBA00022691"/>
    </source>
</evidence>
<dbReference type="PANTHER" id="PTHR31760:SF0">
    <property type="entry name" value="S-ADENOSYL-L-METHIONINE-DEPENDENT METHYLTRANSFERASES SUPERFAMILY PROTEIN"/>
    <property type="match status" value="1"/>
</dbReference>
<comment type="similarity">
    <text evidence="6">Belongs to the methyltransferase superfamily. RNA methyltransferase RsmG family.</text>
</comment>
<feature type="binding site" evidence="6">
    <location>
        <position position="82"/>
    </location>
    <ligand>
        <name>S-adenosyl-L-methionine</name>
        <dbReference type="ChEBI" id="CHEBI:59789"/>
    </ligand>
</feature>
<dbReference type="Gene3D" id="3.40.50.150">
    <property type="entry name" value="Vaccinia Virus protein VP39"/>
    <property type="match status" value="1"/>
</dbReference>
<organism evidence="7 8">
    <name type="scientific">Phytoactinopolyspora halophila</name>
    <dbReference type="NCBI Taxonomy" id="1981511"/>
    <lineage>
        <taxon>Bacteria</taxon>
        <taxon>Bacillati</taxon>
        <taxon>Actinomycetota</taxon>
        <taxon>Actinomycetes</taxon>
        <taxon>Jiangellales</taxon>
        <taxon>Jiangellaceae</taxon>
        <taxon>Phytoactinopolyspora</taxon>
    </lineage>
</organism>
<dbReference type="RefSeq" id="WP_112258317.1">
    <property type="nucleotide sequence ID" value="NZ_QMIG01000008.1"/>
</dbReference>
<dbReference type="PANTHER" id="PTHR31760">
    <property type="entry name" value="S-ADENOSYL-L-METHIONINE-DEPENDENT METHYLTRANSFERASES SUPERFAMILY PROTEIN"/>
    <property type="match status" value="1"/>
</dbReference>
<evidence type="ECO:0000256" key="2">
    <source>
        <dbReference type="ARBA" id="ARBA00022552"/>
    </source>
</evidence>
<dbReference type="NCBIfam" id="TIGR00138">
    <property type="entry name" value="rsmG_gidB"/>
    <property type="match status" value="1"/>
</dbReference>
<dbReference type="Pfam" id="PF02527">
    <property type="entry name" value="GidB"/>
    <property type="match status" value="1"/>
</dbReference>
<feature type="binding site" evidence="6">
    <location>
        <begin position="133"/>
        <end position="134"/>
    </location>
    <ligand>
        <name>S-adenosyl-L-methionine</name>
        <dbReference type="ChEBI" id="CHEBI:59789"/>
    </ligand>
</feature>
<keyword evidence="5 6" id="KW-0949">S-adenosyl-L-methionine</keyword>
<protein>
    <recommendedName>
        <fullName evidence="6">Ribosomal RNA small subunit methyltransferase G</fullName>
        <ecNumber evidence="6">2.1.1.-</ecNumber>
    </recommendedName>
    <alternativeName>
        <fullName evidence="6">16S rRNA 7-methylguanosine methyltransferase</fullName>
        <shortName evidence="6">16S rRNA m7G methyltransferase</shortName>
    </alternativeName>
</protein>
<evidence type="ECO:0000313" key="8">
    <source>
        <dbReference type="Proteomes" id="UP000250462"/>
    </source>
</evidence>
<keyword evidence="8" id="KW-1185">Reference proteome</keyword>
<dbReference type="GO" id="GO:0070043">
    <property type="term" value="F:rRNA (guanine-N7-)-methyltransferase activity"/>
    <property type="evidence" value="ECO:0007669"/>
    <property type="project" value="UniProtKB-UniRule"/>
</dbReference>
<proteinExistence type="inferred from homology"/>
<keyword evidence="1 6" id="KW-0963">Cytoplasm</keyword>
<comment type="subcellular location">
    <subcellularLocation>
        <location evidence="6">Cytoplasm</location>
    </subcellularLocation>
</comment>
<keyword evidence="4 6" id="KW-0808">Transferase</keyword>
<evidence type="ECO:0000256" key="4">
    <source>
        <dbReference type="ARBA" id="ARBA00022679"/>
    </source>
</evidence>
<keyword evidence="2 6" id="KW-0698">rRNA processing</keyword>
<dbReference type="Proteomes" id="UP000250462">
    <property type="component" value="Unassembled WGS sequence"/>
</dbReference>
<dbReference type="EMBL" id="QMIG01000008">
    <property type="protein sequence ID" value="RAW14712.1"/>
    <property type="molecule type" value="Genomic_DNA"/>
</dbReference>
<dbReference type="EC" id="2.1.1.-" evidence="6"/>
<comment type="function">
    <text evidence="6">Specifically methylates the N7 position of a guanine in 16S rRNA.</text>
</comment>
<dbReference type="GO" id="GO:0005829">
    <property type="term" value="C:cytosol"/>
    <property type="evidence" value="ECO:0007669"/>
    <property type="project" value="TreeGrafter"/>
</dbReference>
<evidence type="ECO:0000313" key="7">
    <source>
        <dbReference type="EMBL" id="RAW14712.1"/>
    </source>
</evidence>
<dbReference type="AlphaFoldDB" id="A0A329QTT8"/>
<gene>
    <name evidence="6" type="primary">rsmG</name>
    <name evidence="7" type="ORF">DPM12_10695</name>
</gene>
<dbReference type="CDD" id="cd02440">
    <property type="entry name" value="AdoMet_MTases"/>
    <property type="match status" value="1"/>
</dbReference>
<name>A0A329QTT8_9ACTN</name>
<comment type="caution">
    <text evidence="6">Lacks conserved residue(s) required for the propagation of feature annotation.</text>
</comment>
<comment type="caution">
    <text evidence="7">The sequence shown here is derived from an EMBL/GenBank/DDBJ whole genome shotgun (WGS) entry which is preliminary data.</text>
</comment>